<keyword evidence="5" id="KW-1185">Reference proteome</keyword>
<evidence type="ECO:0000313" key="5">
    <source>
        <dbReference type="Proteomes" id="UP000298246"/>
    </source>
</evidence>
<protein>
    <recommendedName>
        <fullName evidence="6">ADP-ribosylglycohydrolase</fullName>
    </recommendedName>
</protein>
<evidence type="ECO:0000256" key="2">
    <source>
        <dbReference type="ARBA" id="ARBA00022801"/>
    </source>
</evidence>
<dbReference type="SUPFAM" id="SSF101478">
    <property type="entry name" value="ADP-ribosylglycohydrolase"/>
    <property type="match status" value="1"/>
</dbReference>
<name>A0A4Y8PU36_9BACL</name>
<reference evidence="4 5" key="1">
    <citation type="submission" date="2017-03" db="EMBL/GenBank/DDBJ databases">
        <title>Isolation of Levoglucosan Utilizing Bacteria.</title>
        <authorList>
            <person name="Arya A.S."/>
        </authorList>
    </citation>
    <scope>NUCLEOTIDE SEQUENCE [LARGE SCALE GENOMIC DNA]</scope>
    <source>
        <strain evidence="4 5">MEC069</strain>
    </source>
</reference>
<dbReference type="Gene3D" id="1.10.4080.10">
    <property type="entry name" value="ADP-ribosylation/Crystallin J1"/>
    <property type="match status" value="1"/>
</dbReference>
<dbReference type="OrthoDB" id="9798107at2"/>
<dbReference type="InterPro" id="IPR005502">
    <property type="entry name" value="Ribosyl_crysJ1"/>
</dbReference>
<dbReference type="AlphaFoldDB" id="A0A4Y8PU36"/>
<keyword evidence="2" id="KW-0378">Hydrolase</keyword>
<comment type="similarity">
    <text evidence="1">Belongs to the ADP-ribosylglycohydrolase family.</text>
</comment>
<gene>
    <name evidence="4" type="ORF">B5M42_20745</name>
</gene>
<comment type="cofactor">
    <cofactor evidence="3">
        <name>Mg(2+)</name>
        <dbReference type="ChEBI" id="CHEBI:18420"/>
    </cofactor>
    <text evidence="3">Binds 2 magnesium ions per subunit.</text>
</comment>
<feature type="binding site" evidence="3">
    <location>
        <position position="55"/>
    </location>
    <ligand>
        <name>Mg(2+)</name>
        <dbReference type="ChEBI" id="CHEBI:18420"/>
        <label>1</label>
    </ligand>
</feature>
<evidence type="ECO:0000256" key="3">
    <source>
        <dbReference type="PIRSR" id="PIRSR605502-1"/>
    </source>
</evidence>
<dbReference type="EMBL" id="MYFO01000037">
    <property type="protein sequence ID" value="TFE84204.1"/>
    <property type="molecule type" value="Genomic_DNA"/>
</dbReference>
<organism evidence="4 5">
    <name type="scientific">Paenibacillus athensensis</name>
    <dbReference type="NCBI Taxonomy" id="1967502"/>
    <lineage>
        <taxon>Bacteria</taxon>
        <taxon>Bacillati</taxon>
        <taxon>Bacillota</taxon>
        <taxon>Bacilli</taxon>
        <taxon>Bacillales</taxon>
        <taxon>Paenibacillaceae</taxon>
        <taxon>Paenibacillus</taxon>
    </lineage>
</organism>
<keyword evidence="3" id="KW-0460">Magnesium</keyword>
<dbReference type="PANTHER" id="PTHR16222">
    <property type="entry name" value="ADP-RIBOSYLGLYCOHYDROLASE"/>
    <property type="match status" value="1"/>
</dbReference>
<keyword evidence="3" id="KW-0479">Metal-binding</keyword>
<evidence type="ECO:0000313" key="4">
    <source>
        <dbReference type="EMBL" id="TFE84204.1"/>
    </source>
</evidence>
<proteinExistence type="inferred from homology"/>
<feature type="binding site" evidence="3">
    <location>
        <position position="267"/>
    </location>
    <ligand>
        <name>Mg(2+)</name>
        <dbReference type="ChEBI" id="CHEBI:18420"/>
        <label>1</label>
    </ligand>
</feature>
<dbReference type="GO" id="GO:0016787">
    <property type="term" value="F:hydrolase activity"/>
    <property type="evidence" value="ECO:0007669"/>
    <property type="project" value="UniProtKB-KW"/>
</dbReference>
<accession>A0A4Y8PU36</accession>
<dbReference type="Pfam" id="PF03747">
    <property type="entry name" value="ADP_ribosyl_GH"/>
    <property type="match status" value="1"/>
</dbReference>
<feature type="binding site" evidence="3">
    <location>
        <position position="266"/>
    </location>
    <ligand>
        <name>Mg(2+)</name>
        <dbReference type="ChEBI" id="CHEBI:18420"/>
        <label>1</label>
    </ligand>
</feature>
<dbReference type="GO" id="GO:0046872">
    <property type="term" value="F:metal ion binding"/>
    <property type="evidence" value="ECO:0007669"/>
    <property type="project" value="UniProtKB-KW"/>
</dbReference>
<feature type="binding site" evidence="3">
    <location>
        <position position="57"/>
    </location>
    <ligand>
        <name>Mg(2+)</name>
        <dbReference type="ChEBI" id="CHEBI:18420"/>
        <label>1</label>
    </ligand>
</feature>
<evidence type="ECO:0008006" key="6">
    <source>
        <dbReference type="Google" id="ProtNLM"/>
    </source>
</evidence>
<dbReference type="PANTHER" id="PTHR16222:SF24">
    <property type="entry name" value="ADP-RIBOSYLHYDROLASE ARH3"/>
    <property type="match status" value="1"/>
</dbReference>
<dbReference type="InterPro" id="IPR050792">
    <property type="entry name" value="ADP-ribosylglycohydrolase"/>
</dbReference>
<dbReference type="InterPro" id="IPR036705">
    <property type="entry name" value="Ribosyl_crysJ1_sf"/>
</dbReference>
<feature type="binding site" evidence="3">
    <location>
        <position position="264"/>
    </location>
    <ligand>
        <name>Mg(2+)</name>
        <dbReference type="ChEBI" id="CHEBI:18420"/>
        <label>1</label>
    </ligand>
</feature>
<comment type="caution">
    <text evidence="4">The sequence shown here is derived from an EMBL/GenBank/DDBJ whole genome shotgun (WGS) entry which is preliminary data.</text>
</comment>
<feature type="binding site" evidence="3">
    <location>
        <position position="56"/>
    </location>
    <ligand>
        <name>Mg(2+)</name>
        <dbReference type="ChEBI" id="CHEBI:18420"/>
        <label>1</label>
    </ligand>
</feature>
<sequence>MKMNGNPVRDAILGVCVGDALGVPVEFSMREALRSNPVTGMRSYGVWNQPKGTWSDDSSLTLCLAESLCHGFDPEDIGQRFLRWYREGYWGAHYEVFDIGNATRTALERLGSGAVAAREAGLRDAGSNGNGSLMRIAPMAFVVRNLPRSERARLVAESSSITHGHARSVLACDLYIEYALLLLEGRQVRDAYEMWRVWARAELADHPEYTHFQPLIAGDIGSCEEAEIGSSGYVVDTLQASMWCLLTSRSFAEAVLKAVNLGGDTDTTAAVTGGLAGLAYGAAAIPLEWVMALARLNDIEKLCERLFAALERA</sequence>
<dbReference type="Proteomes" id="UP000298246">
    <property type="component" value="Unassembled WGS sequence"/>
</dbReference>
<evidence type="ECO:0000256" key="1">
    <source>
        <dbReference type="ARBA" id="ARBA00010702"/>
    </source>
</evidence>